<name>A0A383S4M0_9ACTN</name>
<sequence length="158" mass="17341">MQTDADSGVIREAHAEELADVLDLQKRAFTAVAERVGTMEIAPLTQTMPDIVREFESGIMLVCEHDGRIVGSVRAHVHESVAHVGRSIVDPSWQCRGIGTRLMKALENRVEGCTSYELFTGEEFPEVVRLYEALGYRVTGTVTMDSAPMVMMSKPSAG</sequence>
<evidence type="ECO:0000259" key="3">
    <source>
        <dbReference type="PROSITE" id="PS51186"/>
    </source>
</evidence>
<accession>A0A383S4M0</accession>
<dbReference type="InterPro" id="IPR016181">
    <property type="entry name" value="Acyl_CoA_acyltransferase"/>
</dbReference>
<dbReference type="Proteomes" id="UP000263928">
    <property type="component" value="Unassembled WGS sequence"/>
</dbReference>
<dbReference type="Pfam" id="PF00583">
    <property type="entry name" value="Acetyltransf_1"/>
    <property type="match status" value="1"/>
</dbReference>
<keyword evidence="1 5" id="KW-0808">Transferase</keyword>
<gene>
    <name evidence="4" type="ORF">D7U36_04155</name>
    <name evidence="5" type="ORF">PROPAUS_0861</name>
</gene>
<dbReference type="OrthoDB" id="5516749at2"/>
<protein>
    <submittedName>
        <fullName evidence="5">Acetyltransferase (GNAT) domain</fullName>
        <ecNumber evidence="5">2.3.1.-</ecNumber>
    </submittedName>
    <submittedName>
        <fullName evidence="4">GNAT family N-acetyltransferase</fullName>
    </submittedName>
</protein>
<dbReference type="EC" id="2.3.1.-" evidence="5"/>
<feature type="domain" description="N-acetyltransferase" evidence="3">
    <location>
        <begin position="8"/>
        <end position="157"/>
    </location>
</feature>
<dbReference type="EMBL" id="UNQJ01000004">
    <property type="protein sequence ID" value="SYZ32950.1"/>
    <property type="molecule type" value="Genomic_DNA"/>
</dbReference>
<evidence type="ECO:0000313" key="5">
    <source>
        <dbReference type="EMBL" id="SYZ32950.1"/>
    </source>
</evidence>
<evidence type="ECO:0000313" key="4">
    <source>
        <dbReference type="EMBL" id="RLP11318.1"/>
    </source>
</evidence>
<dbReference type="InterPro" id="IPR050832">
    <property type="entry name" value="Bact_Acetyltransf"/>
</dbReference>
<proteinExistence type="predicted"/>
<dbReference type="RefSeq" id="WP_119161327.1">
    <property type="nucleotide sequence ID" value="NZ_LR134442.1"/>
</dbReference>
<keyword evidence="2 5" id="KW-0012">Acyltransferase</keyword>
<evidence type="ECO:0000256" key="2">
    <source>
        <dbReference type="ARBA" id="ARBA00023315"/>
    </source>
</evidence>
<dbReference type="Proteomes" id="UP000279336">
    <property type="component" value="Unassembled WGS sequence"/>
</dbReference>
<dbReference type="Gene3D" id="3.40.630.30">
    <property type="match status" value="1"/>
</dbReference>
<dbReference type="AlphaFoldDB" id="A0A383S4M0"/>
<reference evidence="6" key="2">
    <citation type="submission" date="2018-08" db="EMBL/GenBank/DDBJ databases">
        <authorList>
            <person name="Hornung B."/>
        </authorList>
    </citation>
    <scope>NUCLEOTIDE SEQUENCE [LARGE SCALE GENOMIC DNA]</scope>
</reference>
<keyword evidence="6" id="KW-1185">Reference proteome</keyword>
<dbReference type="GO" id="GO:0016747">
    <property type="term" value="F:acyltransferase activity, transferring groups other than amino-acyl groups"/>
    <property type="evidence" value="ECO:0007669"/>
    <property type="project" value="InterPro"/>
</dbReference>
<dbReference type="EMBL" id="RCIW01000005">
    <property type="protein sequence ID" value="RLP11318.1"/>
    <property type="molecule type" value="Genomic_DNA"/>
</dbReference>
<dbReference type="InterPro" id="IPR000182">
    <property type="entry name" value="GNAT_dom"/>
</dbReference>
<dbReference type="SUPFAM" id="SSF55729">
    <property type="entry name" value="Acyl-CoA N-acyltransferases (Nat)"/>
    <property type="match status" value="1"/>
</dbReference>
<dbReference type="PANTHER" id="PTHR43877">
    <property type="entry name" value="AMINOALKYLPHOSPHONATE N-ACETYLTRANSFERASE-RELATED-RELATED"/>
    <property type="match status" value="1"/>
</dbReference>
<organism evidence="5 6">
    <name type="scientific">Propionibacterium australiense</name>
    <dbReference type="NCBI Taxonomy" id="119981"/>
    <lineage>
        <taxon>Bacteria</taxon>
        <taxon>Bacillati</taxon>
        <taxon>Actinomycetota</taxon>
        <taxon>Actinomycetes</taxon>
        <taxon>Propionibacteriales</taxon>
        <taxon>Propionibacteriaceae</taxon>
        <taxon>Propionibacterium</taxon>
    </lineage>
</organism>
<dbReference type="PANTHER" id="PTHR43877:SF2">
    <property type="entry name" value="AMINOALKYLPHOSPHONATE N-ACETYLTRANSFERASE-RELATED"/>
    <property type="match status" value="1"/>
</dbReference>
<evidence type="ECO:0000313" key="7">
    <source>
        <dbReference type="Proteomes" id="UP000279336"/>
    </source>
</evidence>
<dbReference type="CDD" id="cd04301">
    <property type="entry name" value="NAT_SF"/>
    <property type="match status" value="1"/>
</dbReference>
<dbReference type="PROSITE" id="PS51186">
    <property type="entry name" value="GNAT"/>
    <property type="match status" value="1"/>
</dbReference>
<evidence type="ECO:0000256" key="1">
    <source>
        <dbReference type="ARBA" id="ARBA00022679"/>
    </source>
</evidence>
<reference evidence="5" key="1">
    <citation type="submission" date="2018-08" db="EMBL/GenBank/DDBJ databases">
        <authorList>
            <person name="Ferrada E.E."/>
            <person name="Latorre B.A."/>
        </authorList>
    </citation>
    <scope>NUCLEOTIDE SEQUENCE [LARGE SCALE GENOMIC DNA]</scope>
    <source>
        <strain evidence="5">Propionibacterium_australiense1</strain>
    </source>
</reference>
<reference evidence="4 7" key="3">
    <citation type="submission" date="2018-10" db="EMBL/GenBank/DDBJ databases">
        <title>Propionibacterium australiense Genome Sequencing and Assembly.</title>
        <authorList>
            <person name="Bernier A.-M."/>
            <person name="Bernard K."/>
        </authorList>
    </citation>
    <scope>NUCLEOTIDE SEQUENCE [LARGE SCALE GENOMIC DNA]</scope>
    <source>
        <strain evidence="4 7">NML98A078</strain>
    </source>
</reference>
<evidence type="ECO:0000313" key="6">
    <source>
        <dbReference type="Proteomes" id="UP000263928"/>
    </source>
</evidence>